<reference evidence="3" key="1">
    <citation type="journal article" date="2019" name="Int. J. Syst. Evol. Microbiol.">
        <title>The Global Catalogue of Microorganisms (GCM) 10K type strain sequencing project: providing services to taxonomists for standard genome sequencing and annotation.</title>
        <authorList>
            <consortium name="The Broad Institute Genomics Platform"/>
            <consortium name="The Broad Institute Genome Sequencing Center for Infectious Disease"/>
            <person name="Wu L."/>
            <person name="Ma J."/>
        </authorList>
    </citation>
    <scope>NUCLEOTIDE SEQUENCE [LARGE SCALE GENOMIC DNA]</scope>
    <source>
        <strain evidence="3">JCM 17494</strain>
    </source>
</reference>
<evidence type="ECO:0000313" key="2">
    <source>
        <dbReference type="EMBL" id="GAA3687007.1"/>
    </source>
</evidence>
<protein>
    <submittedName>
        <fullName evidence="2">Uncharacterized protein</fullName>
    </submittedName>
</protein>
<gene>
    <name evidence="2" type="ORF">GCM10022267_87320</name>
</gene>
<accession>A0ABP7CF42</accession>
<dbReference type="RefSeq" id="WP_346137039.1">
    <property type="nucleotide sequence ID" value="NZ_BAABBE010000058.1"/>
</dbReference>
<feature type="region of interest" description="Disordered" evidence="1">
    <location>
        <begin position="171"/>
        <end position="219"/>
    </location>
</feature>
<dbReference type="Proteomes" id="UP001500711">
    <property type="component" value="Unassembled WGS sequence"/>
</dbReference>
<organism evidence="2 3">
    <name type="scientific">Lentzea roselyniae</name>
    <dbReference type="NCBI Taxonomy" id="531940"/>
    <lineage>
        <taxon>Bacteria</taxon>
        <taxon>Bacillati</taxon>
        <taxon>Actinomycetota</taxon>
        <taxon>Actinomycetes</taxon>
        <taxon>Pseudonocardiales</taxon>
        <taxon>Pseudonocardiaceae</taxon>
        <taxon>Lentzea</taxon>
    </lineage>
</organism>
<evidence type="ECO:0000256" key="1">
    <source>
        <dbReference type="SAM" id="MobiDB-lite"/>
    </source>
</evidence>
<name>A0ABP7CF42_9PSEU</name>
<dbReference type="EMBL" id="BAABBE010000058">
    <property type="protein sequence ID" value="GAA3687007.1"/>
    <property type="molecule type" value="Genomic_DNA"/>
</dbReference>
<keyword evidence="3" id="KW-1185">Reference proteome</keyword>
<feature type="compositionally biased region" description="Gly residues" evidence="1">
    <location>
        <begin position="202"/>
        <end position="219"/>
    </location>
</feature>
<proteinExistence type="predicted"/>
<sequence length="219" mass="22981">MSDGIVPAIEFADAAVEGATAFDMAPANGLASSSVLRARRTLDLRRTETPGLGDMPGGPRKHRHRRRYAVVMLDSDGRLSDQQLFSQLGWIPGTRVDIGVGDGHEIVVRHDEEGAWALTARNMVLIPAPLRRWCGYDGGDPVLVVAVPSMSAVVLHPLETLDQALPDPRKIVERMHPPGTPAGAAAAAEDGDDDELSAGRGSQDGNGPQGAAGSGDGRG</sequence>
<comment type="caution">
    <text evidence="2">The sequence shown here is derived from an EMBL/GenBank/DDBJ whole genome shotgun (WGS) entry which is preliminary data.</text>
</comment>
<evidence type="ECO:0000313" key="3">
    <source>
        <dbReference type="Proteomes" id="UP001500711"/>
    </source>
</evidence>